<name>A0A024V9G9_PLAFA</name>
<reference evidence="1 2" key="1">
    <citation type="submission" date="2013-02" db="EMBL/GenBank/DDBJ databases">
        <title>The Genome Annotation of Plasmodium falciparum Vietnam Oak-Knoll (FVO).</title>
        <authorList>
            <consortium name="The Broad Institute Genome Sequencing Platform"/>
            <consortium name="The Broad Institute Genome Sequencing Center for Infectious Disease"/>
            <person name="Neafsey D."/>
            <person name="Hoffman S."/>
            <person name="Volkman S."/>
            <person name="Rosenthal P."/>
            <person name="Walker B."/>
            <person name="Young S.K."/>
            <person name="Zeng Q."/>
            <person name="Gargeya S."/>
            <person name="Fitzgerald M."/>
            <person name="Haas B."/>
            <person name="Abouelleil A."/>
            <person name="Allen A.W."/>
            <person name="Alvarado L."/>
            <person name="Arachchi H.M."/>
            <person name="Berlin A.M."/>
            <person name="Chapman S.B."/>
            <person name="Gainer-Dewar J."/>
            <person name="Goldberg J."/>
            <person name="Griggs A."/>
            <person name="Gujja S."/>
            <person name="Hansen M."/>
            <person name="Howarth C."/>
            <person name="Imamovic A."/>
            <person name="Ireland A."/>
            <person name="Larimer J."/>
            <person name="McCowan C."/>
            <person name="Murphy C."/>
            <person name="Pearson M."/>
            <person name="Poon T.W."/>
            <person name="Priest M."/>
            <person name="Roberts A."/>
            <person name="Saif S."/>
            <person name="Shea T."/>
            <person name="Sisk P."/>
            <person name="Sykes S."/>
            <person name="Wortman J."/>
            <person name="Nusbaum C."/>
            <person name="Birren B."/>
        </authorList>
    </citation>
    <scope>NUCLEOTIDE SEQUENCE [LARGE SCALE GENOMIC DNA]</scope>
    <source>
        <strain evidence="2">Vietnam Oak-Knoll (FVO)</strain>
    </source>
</reference>
<evidence type="ECO:0000313" key="2">
    <source>
        <dbReference type="Proteomes" id="UP000030690"/>
    </source>
</evidence>
<organism evidence="1 2">
    <name type="scientific">Plasmodium falciparum Vietnam Oak-Knoll</name>
    <name type="common">FVO</name>
    <dbReference type="NCBI Taxonomy" id="1036723"/>
    <lineage>
        <taxon>Eukaryota</taxon>
        <taxon>Sar</taxon>
        <taxon>Alveolata</taxon>
        <taxon>Apicomplexa</taxon>
        <taxon>Aconoidasida</taxon>
        <taxon>Haemosporida</taxon>
        <taxon>Plasmodiidae</taxon>
        <taxon>Plasmodium</taxon>
        <taxon>Plasmodium (Laverania)</taxon>
    </lineage>
</organism>
<reference evidence="1 2" key="2">
    <citation type="submission" date="2013-02" db="EMBL/GenBank/DDBJ databases">
        <title>The Genome Sequence of Plasmodium falciparum Vietnam Oak-Knoll (FVO).</title>
        <authorList>
            <consortium name="The Broad Institute Genome Sequencing Platform"/>
            <consortium name="The Broad Institute Genome Sequencing Center for Infectious Disease"/>
            <person name="Neafsey D."/>
            <person name="Cheeseman I."/>
            <person name="Volkman S."/>
            <person name="Adams J."/>
            <person name="Walker B."/>
            <person name="Young S.K."/>
            <person name="Zeng Q."/>
            <person name="Gargeya S."/>
            <person name="Fitzgerald M."/>
            <person name="Haas B."/>
            <person name="Abouelleil A."/>
            <person name="Alvarado L."/>
            <person name="Arachchi H.M."/>
            <person name="Berlin A.M."/>
            <person name="Chapman S.B."/>
            <person name="Dewar J."/>
            <person name="Goldberg J."/>
            <person name="Griggs A."/>
            <person name="Gujja S."/>
            <person name="Hansen M."/>
            <person name="Howarth C."/>
            <person name="Imamovic A."/>
            <person name="Larimer J."/>
            <person name="McCowan C."/>
            <person name="Murphy C."/>
            <person name="Neiman D."/>
            <person name="Pearson M."/>
            <person name="Priest M."/>
            <person name="Roberts A."/>
            <person name="Saif S."/>
            <person name="Shea T."/>
            <person name="Sisk P."/>
            <person name="Sykes S."/>
            <person name="Wortman J."/>
            <person name="Nusbaum C."/>
            <person name="Birren B."/>
        </authorList>
    </citation>
    <scope>NUCLEOTIDE SEQUENCE [LARGE SCALE GENOMIC DNA]</scope>
    <source>
        <strain evidence="2">Vietnam Oak-Knoll (FVO)</strain>
    </source>
</reference>
<proteinExistence type="predicted"/>
<evidence type="ECO:0000313" key="1">
    <source>
        <dbReference type="EMBL" id="ETW19182.1"/>
    </source>
</evidence>
<dbReference type="AlphaFoldDB" id="A0A024V9G9"/>
<dbReference type="EMBL" id="KI925069">
    <property type="protein sequence ID" value="ETW19182.1"/>
    <property type="molecule type" value="Genomic_DNA"/>
</dbReference>
<accession>A0A024V9G9</accession>
<gene>
    <name evidence="1" type="ORF">PFFVO_01921</name>
</gene>
<protein>
    <submittedName>
        <fullName evidence="1">Uncharacterized protein</fullName>
    </submittedName>
</protein>
<sequence>MSKISTAYTILCLLCTHFYQNNLIFCSSMVTYELMNTSNFNYETWTFILTTPNRSISFFIFHQNFHSLITPKSSSFLPNHTIMVHGSAFCTYFDTTITNILTHTTHNHPLFTH</sequence>
<dbReference type="Proteomes" id="UP000030690">
    <property type="component" value="Unassembled WGS sequence"/>
</dbReference>